<dbReference type="Proteomes" id="UP001497516">
    <property type="component" value="Chromosome 7"/>
</dbReference>
<evidence type="ECO:0000313" key="3">
    <source>
        <dbReference type="EMBL" id="CAL1401648.1"/>
    </source>
</evidence>
<gene>
    <name evidence="3" type="ORF">LTRI10_LOCUS41694</name>
</gene>
<dbReference type="Pfam" id="PF07727">
    <property type="entry name" value="RVT_2"/>
    <property type="match status" value="1"/>
</dbReference>
<keyword evidence="4" id="KW-1185">Reference proteome</keyword>
<evidence type="ECO:0000259" key="2">
    <source>
        <dbReference type="Pfam" id="PF07727"/>
    </source>
</evidence>
<dbReference type="EMBL" id="OZ034820">
    <property type="protein sequence ID" value="CAL1401648.1"/>
    <property type="molecule type" value="Genomic_DNA"/>
</dbReference>
<organism evidence="3 4">
    <name type="scientific">Linum trigynum</name>
    <dbReference type="NCBI Taxonomy" id="586398"/>
    <lineage>
        <taxon>Eukaryota</taxon>
        <taxon>Viridiplantae</taxon>
        <taxon>Streptophyta</taxon>
        <taxon>Embryophyta</taxon>
        <taxon>Tracheophyta</taxon>
        <taxon>Spermatophyta</taxon>
        <taxon>Magnoliopsida</taxon>
        <taxon>eudicotyledons</taxon>
        <taxon>Gunneridae</taxon>
        <taxon>Pentapetalae</taxon>
        <taxon>rosids</taxon>
        <taxon>fabids</taxon>
        <taxon>Malpighiales</taxon>
        <taxon>Linaceae</taxon>
        <taxon>Linum</taxon>
    </lineage>
</organism>
<name>A0AAV2FVS6_9ROSI</name>
<accession>A0AAV2FVS6</accession>
<evidence type="ECO:0000313" key="4">
    <source>
        <dbReference type="Proteomes" id="UP001497516"/>
    </source>
</evidence>
<evidence type="ECO:0000256" key="1">
    <source>
        <dbReference type="SAM" id="MobiDB-lite"/>
    </source>
</evidence>
<dbReference type="AlphaFoldDB" id="A0AAV2FVS6"/>
<sequence length="222" mass="24066">MFSCDDPPIVSMDNMLPPDDPDSPSSSASPTTSLSSSSGASLLASGTGSSSSASSPPTAPVDSTSPPQLRRSIRSNKGVPPTHHQDYLAFGVTSHVIPTHYKDARGDPVWEEAMGSEFDAHHANNTWTVVDRPSDTPTIGSRWVYTMKMFPDGSIERHKARVMALGYSQEQGVDYHETFALVARMSTVRTLLAVASMKNWPLAKLDVKNAFLHGDLDEVIYM</sequence>
<dbReference type="InterPro" id="IPR013103">
    <property type="entry name" value="RVT_2"/>
</dbReference>
<feature type="domain" description="Reverse transcriptase Ty1/copia-type" evidence="2">
    <location>
        <begin position="124"/>
        <end position="222"/>
    </location>
</feature>
<feature type="region of interest" description="Disordered" evidence="1">
    <location>
        <begin position="1"/>
        <end position="85"/>
    </location>
</feature>
<reference evidence="3 4" key="1">
    <citation type="submission" date="2024-04" db="EMBL/GenBank/DDBJ databases">
        <authorList>
            <person name="Fracassetti M."/>
        </authorList>
    </citation>
    <scope>NUCLEOTIDE SEQUENCE [LARGE SCALE GENOMIC DNA]</scope>
</reference>
<proteinExistence type="predicted"/>
<protein>
    <recommendedName>
        <fullName evidence="2">Reverse transcriptase Ty1/copia-type domain-containing protein</fullName>
    </recommendedName>
</protein>
<feature type="compositionally biased region" description="Low complexity" evidence="1">
    <location>
        <begin position="23"/>
        <end position="67"/>
    </location>
</feature>